<proteinExistence type="predicted"/>
<name>A0ABY8XLJ5_9PSEU</name>
<evidence type="ECO:0000313" key="2">
    <source>
        <dbReference type="Proteomes" id="UP001227101"/>
    </source>
</evidence>
<accession>A0ABY8XLJ5</accession>
<evidence type="ECO:0008006" key="3">
    <source>
        <dbReference type="Google" id="ProtNLM"/>
    </source>
</evidence>
<organism evidence="1 2">
    <name type="scientific">Amycolatopsis nalaikhensis</name>
    <dbReference type="NCBI Taxonomy" id="715472"/>
    <lineage>
        <taxon>Bacteria</taxon>
        <taxon>Bacillati</taxon>
        <taxon>Actinomycetota</taxon>
        <taxon>Actinomycetes</taxon>
        <taxon>Pseudonocardiales</taxon>
        <taxon>Pseudonocardiaceae</taxon>
        <taxon>Amycolatopsis</taxon>
    </lineage>
</organism>
<dbReference type="Proteomes" id="UP001227101">
    <property type="component" value="Chromosome"/>
</dbReference>
<keyword evidence="2" id="KW-1185">Reference proteome</keyword>
<dbReference type="RefSeq" id="WP_285453684.1">
    <property type="nucleotide sequence ID" value="NZ_CP127173.1"/>
</dbReference>
<reference evidence="1 2" key="1">
    <citation type="submission" date="2023-06" db="EMBL/GenBank/DDBJ databases">
        <authorList>
            <person name="Oyuntsetseg B."/>
            <person name="Kim S.B."/>
        </authorList>
    </citation>
    <scope>NUCLEOTIDE SEQUENCE [LARGE SCALE GENOMIC DNA]</scope>
    <source>
        <strain evidence="1 2">2-2</strain>
    </source>
</reference>
<evidence type="ECO:0000313" key="1">
    <source>
        <dbReference type="EMBL" id="WIV56508.1"/>
    </source>
</evidence>
<gene>
    <name evidence="1" type="ORF">QP939_48290</name>
</gene>
<dbReference type="EMBL" id="CP127173">
    <property type="protein sequence ID" value="WIV56508.1"/>
    <property type="molecule type" value="Genomic_DNA"/>
</dbReference>
<protein>
    <recommendedName>
        <fullName evidence="3">Secreted protein</fullName>
    </recommendedName>
</protein>
<sequence length="203" mass="20644">MRTPMIKKIGVGAVAVVVFGLLALLGRGRVSLDTNQLLGTGCAIPSRITALPGPAPDGGAVRVAEQGPGAAVLENTSTLAAYRIPVTSGGRTVEVPVLLPGERIGVALDRPVVGSTVWLAPEALGGFTPVSAVVVPGGVRYSSANCRALTSRGAAVLFRDSSGHLTGGEQLPPSSVSCAVGERVLPVTGRPGEIYPYCDLRPE</sequence>